<dbReference type="InterPro" id="IPR036388">
    <property type="entry name" value="WH-like_DNA-bd_sf"/>
</dbReference>
<dbReference type="GO" id="GO:0003677">
    <property type="term" value="F:DNA binding"/>
    <property type="evidence" value="ECO:0007669"/>
    <property type="project" value="UniProtKB-UniRule"/>
</dbReference>
<sequence>MSFRFGGHELDLDRRELRRDGAVVHVEPKVLELLAYLVAHRDRAVAKRELLDALWPDVVVTEGSLQRTVSLARAAVGDTNGDVIRTLPRFGYRFVATIDARSTPPPETARETARSTVRWSRAGDVHVAWQALEPAPGAARDVDVVVVNGWCLPMSACLEHPRLAASFAAMTRSARVILFDKRGVGLSDRVRCATLDERMQDLLCVLDAAGSRRAVVLGLSEGAPIAILLAATHPERVAGLVLVGAFARFTASSDHPAGWSAQRLRALREYVASGWGAGVTARQIFAPEHATGDDVRAWSESAERLGASPGAALDLLAMNEAIDARGVLGWVHVPTTVLHQTDDRVIDAANGRALARAIPGATLIEVPGEDHAFAHHATDRLLAAIDDAVRRAPAPAARRFLATVVHARVPADLRALARASLAALAPRVAARDDDDEVWACFEAAGTALRAAAALHATCAARGVTIACGIDASEIEQEGTIARGPARDRAAVIARAAAEGTTRCTALVGALVHDAAVTFVAIDGGDERLVCARGET</sequence>
<dbReference type="Pfam" id="PF00486">
    <property type="entry name" value="Trans_reg_C"/>
    <property type="match status" value="1"/>
</dbReference>
<dbReference type="AlphaFoldDB" id="A0A0F6VYQ6"/>
<dbReference type="SUPFAM" id="SSF53474">
    <property type="entry name" value="alpha/beta-Hydrolases"/>
    <property type="match status" value="1"/>
</dbReference>
<dbReference type="SUPFAM" id="SSF46894">
    <property type="entry name" value="C-terminal effector domain of the bipartite response regulators"/>
    <property type="match status" value="1"/>
</dbReference>
<dbReference type="InterPro" id="IPR050471">
    <property type="entry name" value="AB_hydrolase"/>
</dbReference>
<dbReference type="PROSITE" id="PS51755">
    <property type="entry name" value="OMPR_PHOB"/>
    <property type="match status" value="1"/>
</dbReference>
<dbReference type="InterPro" id="IPR001867">
    <property type="entry name" value="OmpR/PhoB-type_DNA-bd"/>
</dbReference>
<feature type="DNA-binding region" description="OmpR/PhoB-type" evidence="2">
    <location>
        <begin position="1"/>
        <end position="96"/>
    </location>
</feature>
<evidence type="ECO:0000259" key="3">
    <source>
        <dbReference type="PROSITE" id="PS51755"/>
    </source>
</evidence>
<dbReference type="SMART" id="SM00862">
    <property type="entry name" value="Trans_reg_C"/>
    <property type="match status" value="1"/>
</dbReference>
<dbReference type="GO" id="GO:0006355">
    <property type="term" value="P:regulation of DNA-templated transcription"/>
    <property type="evidence" value="ECO:0007669"/>
    <property type="project" value="InterPro"/>
</dbReference>
<evidence type="ECO:0000313" key="4">
    <source>
        <dbReference type="EMBL" id="AKF03025.1"/>
    </source>
</evidence>
<accession>A0A0F6VYQ6</accession>
<dbReference type="Pfam" id="PF00561">
    <property type="entry name" value="Abhydrolase_1"/>
    <property type="match status" value="1"/>
</dbReference>
<feature type="domain" description="OmpR/PhoB-type" evidence="3">
    <location>
        <begin position="1"/>
        <end position="96"/>
    </location>
</feature>
<dbReference type="GO" id="GO:0000160">
    <property type="term" value="P:phosphorelay signal transduction system"/>
    <property type="evidence" value="ECO:0007669"/>
    <property type="project" value="InterPro"/>
</dbReference>
<dbReference type="Gene3D" id="3.40.50.1820">
    <property type="entry name" value="alpha/beta hydrolase"/>
    <property type="match status" value="1"/>
</dbReference>
<evidence type="ECO:0000256" key="2">
    <source>
        <dbReference type="PROSITE-ProRule" id="PRU01091"/>
    </source>
</evidence>
<dbReference type="InterPro" id="IPR029058">
    <property type="entry name" value="AB_hydrolase_fold"/>
</dbReference>
<evidence type="ECO:0000256" key="1">
    <source>
        <dbReference type="ARBA" id="ARBA00023125"/>
    </source>
</evidence>
<name>A0A0F6VYQ6_9BACT</name>
<dbReference type="InterPro" id="IPR000073">
    <property type="entry name" value="AB_hydrolase_1"/>
</dbReference>
<reference evidence="4 5" key="1">
    <citation type="submission" date="2015-03" db="EMBL/GenBank/DDBJ databases">
        <title>Genome assembly of Sandaracinus amylolyticus DSM 53668.</title>
        <authorList>
            <person name="Sharma G."/>
            <person name="Subramanian S."/>
        </authorList>
    </citation>
    <scope>NUCLEOTIDE SEQUENCE [LARGE SCALE GENOMIC DNA]</scope>
    <source>
        <strain evidence="4 5">DSM 53668</strain>
    </source>
</reference>
<dbReference type="Gene3D" id="1.10.10.10">
    <property type="entry name" value="Winged helix-like DNA-binding domain superfamily/Winged helix DNA-binding domain"/>
    <property type="match status" value="1"/>
</dbReference>
<dbReference type="STRING" id="927083.DB32_000174"/>
<dbReference type="CDD" id="cd00383">
    <property type="entry name" value="trans_reg_C"/>
    <property type="match status" value="1"/>
</dbReference>
<dbReference type="PANTHER" id="PTHR43433">
    <property type="entry name" value="HYDROLASE, ALPHA/BETA FOLD FAMILY PROTEIN"/>
    <property type="match status" value="1"/>
</dbReference>
<dbReference type="OrthoDB" id="9779853at2"/>
<proteinExistence type="predicted"/>
<dbReference type="PRINTS" id="PR00111">
    <property type="entry name" value="ABHYDROLASE"/>
</dbReference>
<keyword evidence="5" id="KW-1185">Reference proteome</keyword>
<gene>
    <name evidence="4" type="ORF">DB32_000174</name>
</gene>
<dbReference type="EMBL" id="CP011125">
    <property type="protein sequence ID" value="AKF03025.1"/>
    <property type="molecule type" value="Genomic_DNA"/>
</dbReference>
<dbReference type="InterPro" id="IPR016032">
    <property type="entry name" value="Sig_transdc_resp-reg_C-effctor"/>
</dbReference>
<evidence type="ECO:0000313" key="5">
    <source>
        <dbReference type="Proteomes" id="UP000034883"/>
    </source>
</evidence>
<dbReference type="Proteomes" id="UP000034883">
    <property type="component" value="Chromosome"/>
</dbReference>
<dbReference type="PANTHER" id="PTHR43433:SF8">
    <property type="entry name" value="BIFUNCTIONAL LIPASE_ADENYLATE CYCLASE LIPJ"/>
    <property type="match status" value="1"/>
</dbReference>
<protein>
    <submittedName>
        <fullName evidence="4">Signal transduction response regulator / Tetratricopeptide repeat-containing protein</fullName>
    </submittedName>
</protein>
<keyword evidence="1 2" id="KW-0238">DNA-binding</keyword>
<dbReference type="KEGG" id="samy:DB32_000174"/>
<organism evidence="4 5">
    <name type="scientific">Sandaracinus amylolyticus</name>
    <dbReference type="NCBI Taxonomy" id="927083"/>
    <lineage>
        <taxon>Bacteria</taxon>
        <taxon>Pseudomonadati</taxon>
        <taxon>Myxococcota</taxon>
        <taxon>Polyangia</taxon>
        <taxon>Polyangiales</taxon>
        <taxon>Sandaracinaceae</taxon>
        <taxon>Sandaracinus</taxon>
    </lineage>
</organism>